<dbReference type="AlphaFoldDB" id="A0A8T9CF68"/>
<comment type="caution">
    <text evidence="1">The sequence shown here is derived from an EMBL/GenBank/DDBJ whole genome shotgun (WGS) entry which is preliminary data.</text>
</comment>
<organism evidence="1 2">
    <name type="scientific">Lachnellula suecica</name>
    <dbReference type="NCBI Taxonomy" id="602035"/>
    <lineage>
        <taxon>Eukaryota</taxon>
        <taxon>Fungi</taxon>
        <taxon>Dikarya</taxon>
        <taxon>Ascomycota</taxon>
        <taxon>Pezizomycotina</taxon>
        <taxon>Leotiomycetes</taxon>
        <taxon>Helotiales</taxon>
        <taxon>Lachnaceae</taxon>
        <taxon>Lachnellula</taxon>
    </lineage>
</organism>
<evidence type="ECO:0000313" key="2">
    <source>
        <dbReference type="Proteomes" id="UP000469558"/>
    </source>
</evidence>
<protein>
    <submittedName>
        <fullName evidence="1">Uncharacterized protein</fullName>
    </submittedName>
</protein>
<dbReference type="SUPFAM" id="SSF51126">
    <property type="entry name" value="Pectin lyase-like"/>
    <property type="match status" value="1"/>
</dbReference>
<sequence>MASAESAEDVAARLQAFIKGKQASTKSLPAINEPPPTIVHGQSLLDVPRNHPKVEEIEAALEVGAKFRQCEVLLRGDLKDHLFFGITIHNSSLSNCTLISCTIYGGRIKNSLLRDCRVSEKAIGIYENSSPTPFLSFCQIENGALYDGEIFSSTLTGISSIQSCDIENSLAVHSSSFESTWISCGIHESKLHECEVVDGVLTESVIVSKSAMELRKFPSEIRKIIFSNIVATNGVKTSMIAALRPDLLLYGEILESLFQEHFFILSPHNQDDWISISPSVLKRLTKLAII</sequence>
<dbReference type="EMBL" id="QGMK01000149">
    <property type="protein sequence ID" value="TVY83822.1"/>
    <property type="molecule type" value="Genomic_DNA"/>
</dbReference>
<evidence type="ECO:0000313" key="1">
    <source>
        <dbReference type="EMBL" id="TVY83822.1"/>
    </source>
</evidence>
<name>A0A8T9CF68_9HELO</name>
<reference evidence="1 2" key="1">
    <citation type="submission" date="2018-05" db="EMBL/GenBank/DDBJ databases">
        <title>Genome sequencing and assembly of the regulated plant pathogen Lachnellula willkommii and related sister species for the development of diagnostic species identification markers.</title>
        <authorList>
            <person name="Giroux E."/>
            <person name="Bilodeau G."/>
        </authorList>
    </citation>
    <scope>NUCLEOTIDE SEQUENCE [LARGE SCALE GENOMIC DNA]</scope>
    <source>
        <strain evidence="1 2">CBS 268.59</strain>
    </source>
</reference>
<dbReference type="Proteomes" id="UP000469558">
    <property type="component" value="Unassembled WGS sequence"/>
</dbReference>
<accession>A0A8T9CF68</accession>
<dbReference type="OrthoDB" id="3531154at2759"/>
<keyword evidence="2" id="KW-1185">Reference proteome</keyword>
<gene>
    <name evidence="1" type="ORF">LSUE1_G001328</name>
</gene>
<proteinExistence type="predicted"/>
<dbReference type="InterPro" id="IPR011050">
    <property type="entry name" value="Pectin_lyase_fold/virulence"/>
</dbReference>